<dbReference type="Proteomes" id="UP000615446">
    <property type="component" value="Unassembled WGS sequence"/>
</dbReference>
<dbReference type="STRING" id="94130.A0A2Z6RR81"/>
<gene>
    <name evidence="2" type="ORF">RCL2_001349300</name>
    <name evidence="1" type="ORF">RclHR1_05100009</name>
</gene>
<keyword evidence="2" id="KW-0067">ATP-binding</keyword>
<accession>A0A2Z6RR81</accession>
<protein>
    <submittedName>
        <fullName evidence="2">ATP-dependent DNA helicase Pif1-like</fullName>
    </submittedName>
</protein>
<evidence type="ECO:0000313" key="2">
    <source>
        <dbReference type="EMBL" id="GES86438.1"/>
    </source>
</evidence>
<evidence type="ECO:0000313" key="3">
    <source>
        <dbReference type="Proteomes" id="UP000247702"/>
    </source>
</evidence>
<keyword evidence="2" id="KW-0378">Hydrolase</keyword>
<dbReference type="EMBL" id="BLAL01000160">
    <property type="protein sequence ID" value="GES86438.1"/>
    <property type="molecule type" value="Genomic_DNA"/>
</dbReference>
<keyword evidence="2" id="KW-0347">Helicase</keyword>
<dbReference type="OrthoDB" id="2445044at2759"/>
<reference evidence="1 3" key="1">
    <citation type="submission" date="2017-11" db="EMBL/GenBank/DDBJ databases">
        <title>The genome of Rhizophagus clarus HR1 reveals common genetic basis of auxotrophy among arbuscular mycorrhizal fungi.</title>
        <authorList>
            <person name="Kobayashi Y."/>
        </authorList>
    </citation>
    <scope>NUCLEOTIDE SEQUENCE [LARGE SCALE GENOMIC DNA]</scope>
    <source>
        <strain evidence="1 3">HR1</strain>
    </source>
</reference>
<organism evidence="1 3">
    <name type="scientific">Rhizophagus clarus</name>
    <dbReference type="NCBI Taxonomy" id="94130"/>
    <lineage>
        <taxon>Eukaryota</taxon>
        <taxon>Fungi</taxon>
        <taxon>Fungi incertae sedis</taxon>
        <taxon>Mucoromycota</taxon>
        <taxon>Glomeromycotina</taxon>
        <taxon>Glomeromycetes</taxon>
        <taxon>Glomerales</taxon>
        <taxon>Glomeraceae</taxon>
        <taxon>Rhizophagus</taxon>
    </lineage>
</organism>
<dbReference type="Proteomes" id="UP000247702">
    <property type="component" value="Unassembled WGS sequence"/>
</dbReference>
<dbReference type="PANTHER" id="PTHR10492">
    <property type="match status" value="1"/>
</dbReference>
<dbReference type="EMBL" id="BEXD01003883">
    <property type="protein sequence ID" value="GBC03413.1"/>
    <property type="molecule type" value="Genomic_DNA"/>
</dbReference>
<proteinExistence type="predicted"/>
<dbReference type="AlphaFoldDB" id="A0A2Z6RR81"/>
<name>A0A2Z6RR81_9GLOM</name>
<dbReference type="GO" id="GO:0004386">
    <property type="term" value="F:helicase activity"/>
    <property type="evidence" value="ECO:0007669"/>
    <property type="project" value="UniProtKB-KW"/>
</dbReference>
<sequence length="88" mass="10308">MDILFIVDVKMDDLLKLKWNSLDNRWIVPYNINLFTKYNAHINVEICNSILAIKYLYKHIYKGHDQATVTLSHNNNFQTLDASEPIAL</sequence>
<comment type="caution">
    <text evidence="1">The sequence shown here is derived from an EMBL/GenBank/DDBJ whole genome shotgun (WGS) entry which is preliminary data.</text>
</comment>
<keyword evidence="3" id="KW-1185">Reference proteome</keyword>
<dbReference type="PANTHER" id="PTHR10492:SF57">
    <property type="entry name" value="ATP-DEPENDENT DNA HELICASE"/>
    <property type="match status" value="1"/>
</dbReference>
<reference evidence="2" key="2">
    <citation type="submission" date="2019-10" db="EMBL/GenBank/DDBJ databases">
        <title>Conservation and host-specific expression of non-tandemly repeated heterogenous ribosome RNA gene in arbuscular mycorrhizal fungi.</title>
        <authorList>
            <person name="Maeda T."/>
            <person name="Kobayashi Y."/>
            <person name="Nakagawa T."/>
            <person name="Ezawa T."/>
            <person name="Yamaguchi K."/>
            <person name="Bino T."/>
            <person name="Nishimoto Y."/>
            <person name="Shigenobu S."/>
            <person name="Kawaguchi M."/>
        </authorList>
    </citation>
    <scope>NUCLEOTIDE SEQUENCE</scope>
    <source>
        <strain evidence="2">HR1</strain>
    </source>
</reference>
<keyword evidence="2" id="KW-0547">Nucleotide-binding</keyword>
<evidence type="ECO:0000313" key="1">
    <source>
        <dbReference type="EMBL" id="GBC03413.1"/>
    </source>
</evidence>